<protein>
    <submittedName>
        <fullName evidence="2">Membrane protein</fullName>
    </submittedName>
</protein>
<evidence type="ECO:0000313" key="2">
    <source>
        <dbReference type="EMBL" id="CAG74428.1"/>
    </source>
</evidence>
<reference evidence="2" key="1">
    <citation type="submission" date="2004-02" db="EMBL/GenBank/DDBJ databases">
        <title>The genome sequence of the enterobacterial phytopathogen Erwinia carotovora subsp. atroseptica SCRI1043 and functional genomic identification of novel virulence factors.</title>
        <authorList>
            <person name="Bell K.S."/>
            <person name="Sebaihia M."/>
            <person name="Pritchard L."/>
            <person name="Holden M."/>
            <person name="Hyman L.J."/>
            <person name="Holeva M.C."/>
            <person name="Thomson N.R."/>
            <person name="Bentley S.D."/>
            <person name="Churcher C."/>
            <person name="Mungall K."/>
            <person name="Atkin R."/>
            <person name="Bason N."/>
            <person name="Brooks K."/>
            <person name="Chillingworth T."/>
            <person name="Clark K."/>
            <person name="Doggett J."/>
            <person name="Fraser A."/>
            <person name="Hance Z."/>
            <person name="Hauser H."/>
            <person name="Jagels K."/>
            <person name="Moule S."/>
            <person name="Norbertczak H."/>
            <person name="Ormond D."/>
            <person name="Price C."/>
            <person name="Quail M.A."/>
            <person name="Sanders M."/>
            <person name="Walker D."/>
            <person name="Whitehead S."/>
            <person name="Salmond G.P.C."/>
            <person name="Birch P.R.J."/>
            <person name="Barrell B.G."/>
            <person name="Parkhill J."/>
            <person name="Toth I.K."/>
        </authorList>
    </citation>
    <scope>NUCLEOTIDE SEQUENCE</scope>
    <source>
        <strain evidence="2">SCRI1043</strain>
    </source>
</reference>
<feature type="transmembrane region" description="Helical" evidence="1">
    <location>
        <begin position="9"/>
        <end position="28"/>
    </location>
</feature>
<proteinExistence type="predicted"/>
<dbReference type="eggNOG" id="ENOG502ZPHH">
    <property type="taxonomic scope" value="Bacteria"/>
</dbReference>
<keyword evidence="1" id="KW-0812">Transmembrane</keyword>
<name>Q6D707_PECAS</name>
<feature type="transmembrane region" description="Helical" evidence="1">
    <location>
        <begin position="70"/>
        <end position="86"/>
    </location>
</feature>
<sequence>MRGNRSMCFLRWGSILFVLFCYLVWLFISLQPMSVFMENETLQFSNSVSAERYSSSLRQIKDATESVFDGYVYGFLVCVPVILLLFKKIR</sequence>
<dbReference type="Proteomes" id="UP000007966">
    <property type="component" value="Chromosome"/>
</dbReference>
<keyword evidence="1" id="KW-1133">Transmembrane helix</keyword>
<dbReference type="HOGENOM" id="CLU_187512_1_0_6"/>
<dbReference type="AlphaFoldDB" id="Q6D707"/>
<keyword evidence="1" id="KW-0472">Membrane</keyword>
<gene>
    <name evidence="2" type="ordered locus">ECA1522</name>
</gene>
<evidence type="ECO:0000313" key="3">
    <source>
        <dbReference type="Proteomes" id="UP000007966"/>
    </source>
</evidence>
<dbReference type="KEGG" id="eca:ECA1522"/>
<keyword evidence="3" id="KW-1185">Reference proteome</keyword>
<evidence type="ECO:0000256" key="1">
    <source>
        <dbReference type="SAM" id="Phobius"/>
    </source>
</evidence>
<accession>Q6D707</accession>
<dbReference type="EMBL" id="BX950851">
    <property type="protein sequence ID" value="CAG74428.1"/>
    <property type="molecule type" value="Genomic_DNA"/>
</dbReference>
<organism evidence="2 3">
    <name type="scientific">Pectobacterium atrosepticum (strain SCRI 1043 / ATCC BAA-672)</name>
    <name type="common">Erwinia carotovora subsp. atroseptica</name>
    <dbReference type="NCBI Taxonomy" id="218491"/>
    <lineage>
        <taxon>Bacteria</taxon>
        <taxon>Pseudomonadati</taxon>
        <taxon>Pseudomonadota</taxon>
        <taxon>Gammaproteobacteria</taxon>
        <taxon>Enterobacterales</taxon>
        <taxon>Pectobacteriaceae</taxon>
        <taxon>Pectobacterium</taxon>
    </lineage>
</organism>